<evidence type="ECO:0000313" key="8">
    <source>
        <dbReference type="EMBL" id="CBH25435.1"/>
    </source>
</evidence>
<evidence type="ECO:0000313" key="9">
    <source>
        <dbReference type="Proteomes" id="UP000000933"/>
    </source>
</evidence>
<evidence type="ECO:0000256" key="2">
    <source>
        <dbReference type="ARBA" id="ARBA00010869"/>
    </source>
</evidence>
<dbReference type="AlphaFoldDB" id="D5HBN0"/>
<accession>D5HBN0</accession>
<dbReference type="PROSITE" id="PS51671">
    <property type="entry name" value="ACT"/>
    <property type="match status" value="1"/>
</dbReference>
<dbReference type="PANTHER" id="PTHR48078">
    <property type="entry name" value="THREONINE DEHYDRATASE, MITOCHONDRIAL-RELATED"/>
    <property type="match status" value="1"/>
</dbReference>
<dbReference type="FunFam" id="3.40.50.1100:FF:000007">
    <property type="entry name" value="L-threonine dehydratase catabolic TdcB"/>
    <property type="match status" value="1"/>
</dbReference>
<dbReference type="Gene3D" id="3.40.50.1100">
    <property type="match status" value="2"/>
</dbReference>
<dbReference type="GO" id="GO:0030170">
    <property type="term" value="F:pyridoxal phosphate binding"/>
    <property type="evidence" value="ECO:0007669"/>
    <property type="project" value="UniProtKB-ARBA"/>
</dbReference>
<dbReference type="InterPro" id="IPR050147">
    <property type="entry name" value="Ser/Thr_Dehydratase"/>
</dbReference>
<comment type="catalytic activity">
    <reaction evidence="5">
        <text>L-serine = pyruvate + NH4(+)</text>
        <dbReference type="Rhea" id="RHEA:19169"/>
        <dbReference type="ChEBI" id="CHEBI:15361"/>
        <dbReference type="ChEBI" id="CHEBI:28938"/>
        <dbReference type="ChEBI" id="CHEBI:33384"/>
        <dbReference type="EC" id="4.3.1.17"/>
    </reaction>
</comment>
<dbReference type="GO" id="GO:0003941">
    <property type="term" value="F:L-serine ammonia-lyase activity"/>
    <property type="evidence" value="ECO:0007669"/>
    <property type="project" value="UniProtKB-EC"/>
</dbReference>
<dbReference type="PATRIC" id="fig|761659.10.peg.2736"/>
<dbReference type="GO" id="GO:0004794">
    <property type="term" value="F:threonine deaminase activity"/>
    <property type="evidence" value="ECO:0007669"/>
    <property type="project" value="UniProtKB-EC"/>
</dbReference>
<protein>
    <submittedName>
        <fullName evidence="8">Threonine dehydratase</fullName>
        <ecNumber evidence="8">4.3.1.19</ecNumber>
    </submittedName>
</protein>
<dbReference type="PANTHER" id="PTHR48078:SF6">
    <property type="entry name" value="L-THREONINE DEHYDRATASE CATABOLIC TDCB"/>
    <property type="match status" value="1"/>
</dbReference>
<dbReference type="InterPro" id="IPR044561">
    <property type="entry name" value="ACT_ThrD-II-like"/>
</dbReference>
<dbReference type="GO" id="GO:0006567">
    <property type="term" value="P:L-threonine catabolic process"/>
    <property type="evidence" value="ECO:0007669"/>
    <property type="project" value="InterPro"/>
</dbReference>
<comment type="similarity">
    <text evidence="2">Belongs to the serine/threonine dehydratase family.</text>
</comment>
<dbReference type="Pfam" id="PF00291">
    <property type="entry name" value="PALP"/>
    <property type="match status" value="1"/>
</dbReference>
<gene>
    <name evidence="8" type="primary">ilvA</name>
    <name evidence="8" type="ordered locus">SRM_02514</name>
</gene>
<dbReference type="KEGG" id="srm:SRM_02514"/>
<dbReference type="InterPro" id="IPR036052">
    <property type="entry name" value="TrpB-like_PALP_sf"/>
</dbReference>
<keyword evidence="4 8" id="KW-0456">Lyase</keyword>
<proteinExistence type="inferred from homology"/>
<evidence type="ECO:0000256" key="1">
    <source>
        <dbReference type="ARBA" id="ARBA00001933"/>
    </source>
</evidence>
<reference evidence="8 9" key="1">
    <citation type="journal article" date="2010" name="ISME J.">
        <title>Fine-scale evolution: genomic, phenotypic and ecological differentiation in two coexisting Salinibacter ruber strains.</title>
        <authorList>
            <person name="Pena A."/>
            <person name="Teeling H."/>
            <person name="Huerta-Cepas J."/>
            <person name="Santos F."/>
            <person name="Yarza P."/>
            <person name="Brito-Echeverria J."/>
            <person name="Lucio M."/>
            <person name="Schmitt-Kopplin P."/>
            <person name="Meseguer I."/>
            <person name="Schenowitz C."/>
            <person name="Dossat C."/>
            <person name="Barbe V."/>
            <person name="Dopazo J."/>
            <person name="Rossello-Mora R."/>
            <person name="Schuler M."/>
            <person name="Glockner F.O."/>
            <person name="Amann R."/>
            <person name="Gabaldon T."/>
            <person name="Anton J."/>
        </authorList>
    </citation>
    <scope>NUCLEOTIDE SEQUENCE [LARGE SCALE GENOMIC DNA]</scope>
    <source>
        <strain evidence="8 9">M8</strain>
    </source>
</reference>
<dbReference type="GO" id="GO:0006565">
    <property type="term" value="P:L-serine catabolic process"/>
    <property type="evidence" value="ECO:0007669"/>
    <property type="project" value="TreeGrafter"/>
</dbReference>
<evidence type="ECO:0000256" key="4">
    <source>
        <dbReference type="ARBA" id="ARBA00023239"/>
    </source>
</evidence>
<dbReference type="HOGENOM" id="CLU_021152_4_1_10"/>
<dbReference type="EC" id="4.3.1.19" evidence="8"/>
<feature type="domain" description="ACT" evidence="7">
    <location>
        <begin position="395"/>
        <end position="470"/>
    </location>
</feature>
<dbReference type="InterPro" id="IPR002912">
    <property type="entry name" value="ACT_dom"/>
</dbReference>
<organism evidence="8 9">
    <name type="scientific">Salinibacter ruber (strain M8)</name>
    <dbReference type="NCBI Taxonomy" id="761659"/>
    <lineage>
        <taxon>Bacteria</taxon>
        <taxon>Pseudomonadati</taxon>
        <taxon>Rhodothermota</taxon>
        <taxon>Rhodothermia</taxon>
        <taxon>Rhodothermales</taxon>
        <taxon>Salinibacteraceae</taxon>
        <taxon>Salinibacter</taxon>
    </lineage>
</organism>
<reference evidence="9" key="2">
    <citation type="submission" date="2010-04" db="EMBL/GenBank/DDBJ databases">
        <title>Genome sequence of Salinibacter ruber M8.</title>
        <authorList>
            <consortium name="Genoscope"/>
        </authorList>
    </citation>
    <scope>NUCLEOTIDE SEQUENCE [LARGE SCALE GENOMIC DNA]</scope>
    <source>
        <strain evidence="9">M8</strain>
    </source>
</reference>
<dbReference type="InterPro" id="IPR001926">
    <property type="entry name" value="TrpB-like_PALP"/>
</dbReference>
<dbReference type="Proteomes" id="UP000000933">
    <property type="component" value="Chromosome"/>
</dbReference>
<dbReference type="GO" id="GO:0009097">
    <property type="term" value="P:isoleucine biosynthetic process"/>
    <property type="evidence" value="ECO:0007669"/>
    <property type="project" value="TreeGrafter"/>
</dbReference>
<feature type="region of interest" description="Disordered" evidence="6">
    <location>
        <begin position="39"/>
        <end position="59"/>
    </location>
</feature>
<keyword evidence="3" id="KW-0663">Pyridoxal phosphate</keyword>
<dbReference type="EMBL" id="FP565814">
    <property type="protein sequence ID" value="CBH25435.1"/>
    <property type="molecule type" value="Genomic_DNA"/>
</dbReference>
<dbReference type="SUPFAM" id="SSF53686">
    <property type="entry name" value="Tryptophan synthase beta subunit-like PLP-dependent enzymes"/>
    <property type="match status" value="1"/>
</dbReference>
<dbReference type="Gene3D" id="3.30.70.260">
    <property type="match status" value="1"/>
</dbReference>
<dbReference type="FunFam" id="3.40.50.1100:FF:000005">
    <property type="entry name" value="Threonine dehydratase catabolic"/>
    <property type="match status" value="1"/>
</dbReference>
<sequence>MFGGTPEGQDGISGLNAFGRPAPDTYLDCSLPGEASAVGRSLAPRRRASDAPSVGLNSSPIPRILPMSVTIDDVRAARERLDDPSVVRKTPIDSCHSLSELSGAVAILKMEHLQRTGSFKTRGAYNKLAQVASGTVGRVVAASAGNHAQGVALAATTVDLPSTIVMPRNAPQAKVDATRGYGADVELTGDTFQEAMTRARELARGDDALFVHAYDDPDIVAGQGTLGFELYEQVPDVDTVIAPIGGGGLIGGTSMALADIAPDVRVVGVQAAGAATVPQSLAKGVPVPVNHPDTIADGIATGGVSALTLGLIDDHVDEVITVTDGEIARAILLLLERAKQLVEGAGAAPVAALLSDKLDVTGETVVPLLCGGNIDPARLQEVLDHAMADRIQLLRLRVRIDDQPGKMADISRRIAGQGANIRHVRHDRAVHGLDVGEAYLVFEVITSGRGQAENTIAAIEDDGYEVERVN</sequence>
<dbReference type="NCBIfam" id="TIGR01127">
    <property type="entry name" value="ilvA_1Cterm"/>
    <property type="match status" value="1"/>
</dbReference>
<evidence type="ECO:0000256" key="6">
    <source>
        <dbReference type="SAM" id="MobiDB-lite"/>
    </source>
</evidence>
<name>D5HBN0_SALRM</name>
<dbReference type="CDD" id="cd04886">
    <property type="entry name" value="ACT_ThrD-II-like"/>
    <property type="match status" value="1"/>
</dbReference>
<evidence type="ECO:0000259" key="7">
    <source>
        <dbReference type="PROSITE" id="PS51671"/>
    </source>
</evidence>
<evidence type="ECO:0000256" key="3">
    <source>
        <dbReference type="ARBA" id="ARBA00022898"/>
    </source>
</evidence>
<evidence type="ECO:0000256" key="5">
    <source>
        <dbReference type="ARBA" id="ARBA00049406"/>
    </source>
</evidence>
<dbReference type="InterPro" id="IPR005789">
    <property type="entry name" value="Thr_deHydtase_catblc"/>
</dbReference>
<dbReference type="CDD" id="cd01562">
    <property type="entry name" value="Thr-dehyd"/>
    <property type="match status" value="1"/>
</dbReference>
<comment type="cofactor">
    <cofactor evidence="1">
        <name>pyridoxal 5'-phosphate</name>
        <dbReference type="ChEBI" id="CHEBI:597326"/>
    </cofactor>
</comment>